<evidence type="ECO:0000313" key="1">
    <source>
        <dbReference type="EMBL" id="EAS37581.3"/>
    </source>
</evidence>
<dbReference type="OrthoDB" id="4369165at2759"/>
<reference evidence="2" key="2">
    <citation type="journal article" date="2010" name="Genome Res.">
        <title>Population genomic sequencing of Coccidioides fungi reveals recent hybridization and transposon control.</title>
        <authorList>
            <person name="Neafsey D.E."/>
            <person name="Barker B.M."/>
            <person name="Sharpton T.J."/>
            <person name="Stajich J.E."/>
            <person name="Park D.J."/>
            <person name="Whiston E."/>
            <person name="Hung C.-Y."/>
            <person name="McMahan C."/>
            <person name="White J."/>
            <person name="Sykes S."/>
            <person name="Heiman D."/>
            <person name="Young S."/>
            <person name="Zeng Q."/>
            <person name="Abouelleil A."/>
            <person name="Aftuck L."/>
            <person name="Bessette D."/>
            <person name="Brown A."/>
            <person name="FitzGerald M."/>
            <person name="Lui A."/>
            <person name="Macdonald J.P."/>
            <person name="Priest M."/>
            <person name="Orbach M.J."/>
            <person name="Galgiani J.N."/>
            <person name="Kirkland T.N."/>
            <person name="Cole G.T."/>
            <person name="Birren B.W."/>
            <person name="Henn M.R."/>
            <person name="Taylor J.W."/>
            <person name="Rounsley S.D."/>
        </authorList>
    </citation>
    <scope>GENOME REANNOTATION</scope>
    <source>
        <strain evidence="2">RS</strain>
    </source>
</reference>
<keyword evidence="2" id="KW-1185">Reference proteome</keyword>
<dbReference type="Proteomes" id="UP000001261">
    <property type="component" value="Unassembled WGS sequence"/>
</dbReference>
<sequence>MSELQALCYSIELMVHAKRSSILCYPDALVEQIRWNNSIVIEKLNILFGSDDKKAQDFINNWCLKITQIALNAIVKTYQIEKKAFDNKFYWYCMHNNINPALIQSFSSLKNLMEEENYNNYY</sequence>
<name>J3KMF3_COCIM</name>
<dbReference type="KEGG" id="cim:CIMG_12601"/>
<dbReference type="GeneID" id="24164228"/>
<dbReference type="EMBL" id="GG704911">
    <property type="protein sequence ID" value="EAS37581.3"/>
    <property type="molecule type" value="Genomic_DNA"/>
</dbReference>
<proteinExistence type="predicted"/>
<dbReference type="AlphaFoldDB" id="J3KMF3"/>
<dbReference type="OMA" id="CMHNNIN"/>
<dbReference type="InParanoid" id="J3KMF3"/>
<accession>J3KMF3</accession>
<organism evidence="1 2">
    <name type="scientific">Coccidioides immitis (strain RS)</name>
    <name type="common">Valley fever fungus</name>
    <dbReference type="NCBI Taxonomy" id="246410"/>
    <lineage>
        <taxon>Eukaryota</taxon>
        <taxon>Fungi</taxon>
        <taxon>Dikarya</taxon>
        <taxon>Ascomycota</taxon>
        <taxon>Pezizomycotina</taxon>
        <taxon>Eurotiomycetes</taxon>
        <taxon>Eurotiomycetidae</taxon>
        <taxon>Onygenales</taxon>
        <taxon>Onygenaceae</taxon>
        <taxon>Coccidioides</taxon>
    </lineage>
</organism>
<protein>
    <submittedName>
        <fullName evidence="1">Uncharacterized protein</fullName>
    </submittedName>
</protein>
<dbReference type="RefSeq" id="XP_001249164.1">
    <property type="nucleotide sequence ID" value="XM_001249163.1"/>
</dbReference>
<dbReference type="VEuPathDB" id="FungiDB:CIMG_12601"/>
<reference evidence="2" key="1">
    <citation type="journal article" date="2009" name="Genome Res.">
        <title>Comparative genomic analyses of the human fungal pathogens Coccidioides and their relatives.</title>
        <authorList>
            <person name="Sharpton T.J."/>
            <person name="Stajich J.E."/>
            <person name="Rounsley S.D."/>
            <person name="Gardner M.J."/>
            <person name="Wortman J.R."/>
            <person name="Jordar V.S."/>
            <person name="Maiti R."/>
            <person name="Kodira C.D."/>
            <person name="Neafsey D.E."/>
            <person name="Zeng Q."/>
            <person name="Hung C.-Y."/>
            <person name="McMahan C."/>
            <person name="Muszewska A."/>
            <person name="Grynberg M."/>
            <person name="Mandel M.A."/>
            <person name="Kellner E.M."/>
            <person name="Barker B.M."/>
            <person name="Galgiani J.N."/>
            <person name="Orbach M.J."/>
            <person name="Kirkland T.N."/>
            <person name="Cole G.T."/>
            <person name="Henn M.R."/>
            <person name="Birren B.W."/>
            <person name="Taylor J.W."/>
        </authorList>
    </citation>
    <scope>NUCLEOTIDE SEQUENCE [LARGE SCALE GENOMIC DNA]</scope>
    <source>
        <strain evidence="2">RS</strain>
    </source>
</reference>
<evidence type="ECO:0000313" key="2">
    <source>
        <dbReference type="Proteomes" id="UP000001261"/>
    </source>
</evidence>
<gene>
    <name evidence="1" type="ORF">CIMG_12601</name>
</gene>